<dbReference type="AlphaFoldDB" id="A0A5C6V3D0"/>
<evidence type="ECO:0000313" key="2">
    <source>
        <dbReference type="EMBL" id="TXC79619.1"/>
    </source>
</evidence>
<dbReference type="Proteomes" id="UP000321776">
    <property type="component" value="Unassembled WGS sequence"/>
</dbReference>
<sequence length="98" mass="10591">MKHSMPSMFRTRSVGIAAALIVSLESPTLTDARSANVPPSAIQSPDDMASESRGGTLAPSEMSGNSGKTRAQVRQELEQAQKSGELNRINEFYGLPRW</sequence>
<reference evidence="2 3" key="1">
    <citation type="journal article" date="2018" name="Int. J. Syst. Evol. Microbiol.">
        <title>Paraburkholderia azotifigens sp. nov., a nitrogen-fixing bacterium isolated from paddy soil.</title>
        <authorList>
            <person name="Choi G.M."/>
            <person name="Im W.T."/>
        </authorList>
    </citation>
    <scope>NUCLEOTIDE SEQUENCE [LARGE SCALE GENOMIC DNA]</scope>
    <source>
        <strain evidence="2 3">NF 2-5-3</strain>
    </source>
</reference>
<dbReference type="RefSeq" id="WP_081767550.1">
    <property type="nucleotide sequence ID" value="NZ_JAZHFZ010000043.1"/>
</dbReference>
<feature type="region of interest" description="Disordered" evidence="1">
    <location>
        <begin position="28"/>
        <end position="82"/>
    </location>
</feature>
<accession>A0A5C6V3D0</accession>
<name>A0A5C6V3D0_9BURK</name>
<gene>
    <name evidence="2" type="ORF">FRZ40_35225</name>
</gene>
<protein>
    <submittedName>
        <fullName evidence="2">DUF4148 domain-containing protein</fullName>
    </submittedName>
</protein>
<evidence type="ECO:0000256" key="1">
    <source>
        <dbReference type="SAM" id="MobiDB-lite"/>
    </source>
</evidence>
<proteinExistence type="predicted"/>
<dbReference type="Pfam" id="PF13663">
    <property type="entry name" value="DUF4148"/>
    <property type="match status" value="1"/>
</dbReference>
<dbReference type="EMBL" id="VOQS01000005">
    <property type="protein sequence ID" value="TXC79619.1"/>
    <property type="molecule type" value="Genomic_DNA"/>
</dbReference>
<organism evidence="2 3">
    <name type="scientific">Paraburkholderia azotifigens</name>
    <dbReference type="NCBI Taxonomy" id="2057004"/>
    <lineage>
        <taxon>Bacteria</taxon>
        <taxon>Pseudomonadati</taxon>
        <taxon>Pseudomonadota</taxon>
        <taxon>Betaproteobacteria</taxon>
        <taxon>Burkholderiales</taxon>
        <taxon>Burkholderiaceae</taxon>
        <taxon>Paraburkholderia</taxon>
    </lineage>
</organism>
<comment type="caution">
    <text evidence="2">The sequence shown here is derived from an EMBL/GenBank/DDBJ whole genome shotgun (WGS) entry which is preliminary data.</text>
</comment>
<dbReference type="InterPro" id="IPR025421">
    <property type="entry name" value="DUF4148"/>
</dbReference>
<evidence type="ECO:0000313" key="3">
    <source>
        <dbReference type="Proteomes" id="UP000321776"/>
    </source>
</evidence>